<sequence>MSPILATTEARLTPQQRLMDQLAIEHRSKAA</sequence>
<reference evidence="1 2" key="1">
    <citation type="submission" date="2016-10" db="EMBL/GenBank/DDBJ databases">
        <authorList>
            <person name="Varghese N."/>
            <person name="Submissions S."/>
        </authorList>
    </citation>
    <scope>NUCLEOTIDE SEQUENCE [LARGE SCALE GENOMIC DNA]</scope>
    <source>
        <strain evidence="1 2">LMG 21607</strain>
    </source>
</reference>
<proteinExistence type="predicted"/>
<dbReference type="EMBL" id="LT629796">
    <property type="protein sequence ID" value="SDU56457.1"/>
    <property type="molecule type" value="Genomic_DNA"/>
</dbReference>
<gene>
    <name evidence="1" type="ORF">SAMN04489801_4474</name>
</gene>
<protein>
    <submittedName>
        <fullName evidence="1">Uncharacterized protein</fullName>
    </submittedName>
</protein>
<accession>A0ABY0VUI0</accession>
<evidence type="ECO:0000313" key="1">
    <source>
        <dbReference type="EMBL" id="SDU56457.1"/>
    </source>
</evidence>
<dbReference type="Proteomes" id="UP000182476">
    <property type="component" value="Chromosome I"/>
</dbReference>
<name>A0ABY0VUI0_9PSED</name>
<keyword evidence="2" id="KW-1185">Reference proteome</keyword>
<organism evidence="1 2">
    <name type="scientific">Pseudomonas mandelii</name>
    <dbReference type="NCBI Taxonomy" id="75612"/>
    <lineage>
        <taxon>Bacteria</taxon>
        <taxon>Pseudomonadati</taxon>
        <taxon>Pseudomonadota</taxon>
        <taxon>Gammaproteobacteria</taxon>
        <taxon>Pseudomonadales</taxon>
        <taxon>Pseudomonadaceae</taxon>
        <taxon>Pseudomonas</taxon>
    </lineage>
</organism>
<evidence type="ECO:0000313" key="2">
    <source>
        <dbReference type="Proteomes" id="UP000182476"/>
    </source>
</evidence>